<proteinExistence type="inferred from homology"/>
<comment type="caution">
    <text evidence="2">The sequence shown here is derived from an EMBL/GenBank/DDBJ whole genome shotgun (WGS) entry which is preliminary data.</text>
</comment>
<reference evidence="2 3" key="1">
    <citation type="submission" date="2018-07" db="EMBL/GenBank/DDBJ databases">
        <title>Dyella tabacisoli L4-6T, whole genome shotgun sequence.</title>
        <authorList>
            <person name="Zhou X.-K."/>
            <person name="Li W.-J."/>
            <person name="Duan Y.-Q."/>
        </authorList>
    </citation>
    <scope>NUCLEOTIDE SEQUENCE [LARGE SCALE GENOMIC DNA]</scope>
    <source>
        <strain evidence="2 3">L4-6</strain>
    </source>
</reference>
<organism evidence="2 3">
    <name type="scientific">Dyella tabacisoli</name>
    <dbReference type="NCBI Taxonomy" id="2282381"/>
    <lineage>
        <taxon>Bacteria</taxon>
        <taxon>Pseudomonadati</taxon>
        <taxon>Pseudomonadota</taxon>
        <taxon>Gammaproteobacteria</taxon>
        <taxon>Lysobacterales</taxon>
        <taxon>Rhodanobacteraceae</taxon>
        <taxon>Dyella</taxon>
    </lineage>
</organism>
<dbReference type="AlphaFoldDB" id="A0A369UR41"/>
<sequence length="131" mass="14089">MTLKCINPSDLPPQQTYTQVVVATGSKLVFVSGQEPEDINGNLVGHGDLAAQARQVYANLGRALAAADARPEQVARITIYVVNYERDECLPIIEEARKTLFGDHKPADVVLGVTSLSPGYLIEVDAIAVID</sequence>
<dbReference type="Gene3D" id="3.30.1330.40">
    <property type="entry name" value="RutC-like"/>
    <property type="match status" value="1"/>
</dbReference>
<dbReference type="CDD" id="cd00448">
    <property type="entry name" value="YjgF_YER057c_UK114_family"/>
    <property type="match status" value="1"/>
</dbReference>
<comment type="similarity">
    <text evidence="1">Belongs to the RutC family.</text>
</comment>
<gene>
    <name evidence="2" type="ORF">DVJ77_01115</name>
</gene>
<dbReference type="PANTHER" id="PTHR11803:SF58">
    <property type="entry name" value="PROTEIN HMF1-RELATED"/>
    <property type="match status" value="1"/>
</dbReference>
<evidence type="ECO:0000313" key="3">
    <source>
        <dbReference type="Proteomes" id="UP000253782"/>
    </source>
</evidence>
<protein>
    <submittedName>
        <fullName evidence="2">RidA family protein</fullName>
    </submittedName>
</protein>
<dbReference type="InterPro" id="IPR035959">
    <property type="entry name" value="RutC-like_sf"/>
</dbReference>
<dbReference type="OrthoDB" id="573013at2"/>
<dbReference type="InterPro" id="IPR006175">
    <property type="entry name" value="YjgF/YER057c/UK114"/>
</dbReference>
<evidence type="ECO:0000256" key="1">
    <source>
        <dbReference type="ARBA" id="ARBA00010552"/>
    </source>
</evidence>
<evidence type="ECO:0000313" key="2">
    <source>
        <dbReference type="EMBL" id="RDD83234.1"/>
    </source>
</evidence>
<dbReference type="EMBL" id="QQAH01000001">
    <property type="protein sequence ID" value="RDD83234.1"/>
    <property type="molecule type" value="Genomic_DNA"/>
</dbReference>
<dbReference type="GO" id="GO:0019239">
    <property type="term" value="F:deaminase activity"/>
    <property type="evidence" value="ECO:0007669"/>
    <property type="project" value="TreeGrafter"/>
</dbReference>
<dbReference type="RefSeq" id="WP_114843625.1">
    <property type="nucleotide sequence ID" value="NZ_JBHSPE010000001.1"/>
</dbReference>
<dbReference type="GO" id="GO:0005829">
    <property type="term" value="C:cytosol"/>
    <property type="evidence" value="ECO:0007669"/>
    <property type="project" value="TreeGrafter"/>
</dbReference>
<dbReference type="PANTHER" id="PTHR11803">
    <property type="entry name" value="2-IMINOBUTANOATE/2-IMINOPROPANOATE DEAMINASE RIDA"/>
    <property type="match status" value="1"/>
</dbReference>
<accession>A0A369UR41</accession>
<dbReference type="Pfam" id="PF01042">
    <property type="entry name" value="Ribonuc_L-PSP"/>
    <property type="match status" value="1"/>
</dbReference>
<dbReference type="SUPFAM" id="SSF55298">
    <property type="entry name" value="YjgF-like"/>
    <property type="match status" value="1"/>
</dbReference>
<name>A0A369UR41_9GAMM</name>
<dbReference type="Proteomes" id="UP000253782">
    <property type="component" value="Unassembled WGS sequence"/>
</dbReference>
<keyword evidence="3" id="KW-1185">Reference proteome</keyword>